<feature type="domain" description="Histidine kinase" evidence="5">
    <location>
        <begin position="578"/>
        <end position="669"/>
    </location>
</feature>
<dbReference type="AlphaFoldDB" id="A0AAU7CJ72"/>
<keyword evidence="2 6" id="KW-0418">Kinase</keyword>
<keyword evidence="4" id="KW-1133">Transmembrane helix</keyword>
<gene>
    <name evidence="6" type="ORF">V5E97_03325</name>
</gene>
<evidence type="ECO:0000256" key="4">
    <source>
        <dbReference type="SAM" id="Phobius"/>
    </source>
</evidence>
<protein>
    <submittedName>
        <fullName evidence="6">Sensor histidine kinase</fullName>
    </submittedName>
</protein>
<name>A0AAU7CJ72_9BACT</name>
<evidence type="ECO:0000313" key="6">
    <source>
        <dbReference type="EMBL" id="XBH05064.1"/>
    </source>
</evidence>
<keyword evidence="4" id="KW-0472">Membrane</keyword>
<evidence type="ECO:0000259" key="5">
    <source>
        <dbReference type="PROSITE" id="PS50109"/>
    </source>
</evidence>
<feature type="transmembrane region" description="Helical" evidence="4">
    <location>
        <begin position="427"/>
        <end position="446"/>
    </location>
</feature>
<dbReference type="PROSITE" id="PS50109">
    <property type="entry name" value="HIS_KIN"/>
    <property type="match status" value="1"/>
</dbReference>
<evidence type="ECO:0000256" key="1">
    <source>
        <dbReference type="ARBA" id="ARBA00022679"/>
    </source>
</evidence>
<evidence type="ECO:0000256" key="3">
    <source>
        <dbReference type="ARBA" id="ARBA00023012"/>
    </source>
</evidence>
<dbReference type="InterPro" id="IPR050482">
    <property type="entry name" value="Sensor_HK_TwoCompSys"/>
</dbReference>
<dbReference type="CDD" id="cd16917">
    <property type="entry name" value="HATPase_UhpB-NarQ-NarX-like"/>
    <property type="match status" value="1"/>
</dbReference>
<sequence>MWWILVAALCSQAPDAPTDEPQTPWLTKAREIRLLAPDEAALGLPVRLEAVITYFDAGATTFVQDDTGGTFYQGLTRHPDWKWGQRVLIEGKSFPGLYVPGIKATKVQILGPGRLPPPTPITADVLASGRYHYQWIELEGIGRSVTVTGENTSVLRLASGSRPVEIRIDEVPPSHLDLVDARLRVQGLAAGFINDRRQLVLPHLKVRGYRDVAIVDSPPAPAQLPVVSIDDQLRFTPNGASERRIKVRGVVTSDQPHEPIFLRGAGRGLLVESSLSAAFQPGDVIEVLGFPEMGTFRAFLADATTKWVGTEPAPAPHRVTVKNLLTGIRDADLVELEGDLAASYAGTEGVVLTIQAGETAFRVRCPSGPLPQWVQGSRLSVSGICRIADTTNDRGYRVQPVSFDLWARSPDDIRLLKSPSWWTPQRLTAAVGALVSAIVAALIWVFRLRRRIHEQTTIIRSQLAREIVLDERQRIAREVHDTLEQELVGLALRLDAAASVAAPPLLALLEAARHLVDRIHAELRILVWDLREQDDGPRDLGEMLARSTRELQTSPTPTLDLTVTGTPWPLPGPVEHNLLRIAQETITNALKHANPSTIRIHLAYDPDLISLRIQDNGCGFEADGPAAAKLGHFGLIGMRERARKMGAQLEIQSGPAEGTTIKVSVPRVRHRLEGSQHGG</sequence>
<accession>A0AAU7CJ72</accession>
<dbReference type="GO" id="GO:0016020">
    <property type="term" value="C:membrane"/>
    <property type="evidence" value="ECO:0007669"/>
    <property type="project" value="InterPro"/>
</dbReference>
<keyword evidence="1" id="KW-0808">Transferase</keyword>
<dbReference type="GO" id="GO:0046983">
    <property type="term" value="F:protein dimerization activity"/>
    <property type="evidence" value="ECO:0007669"/>
    <property type="project" value="InterPro"/>
</dbReference>
<dbReference type="Pfam" id="PF02518">
    <property type="entry name" value="HATPase_c"/>
    <property type="match status" value="1"/>
</dbReference>
<dbReference type="GO" id="GO:0000155">
    <property type="term" value="F:phosphorelay sensor kinase activity"/>
    <property type="evidence" value="ECO:0007669"/>
    <property type="project" value="InterPro"/>
</dbReference>
<reference evidence="6" key="1">
    <citation type="submission" date="2024-05" db="EMBL/GenBank/DDBJ databases">
        <title>Planctomycetes of the genus Singulisphaera possess chitinolytic capabilities.</title>
        <authorList>
            <person name="Ivanova A."/>
        </authorList>
    </citation>
    <scope>NUCLEOTIDE SEQUENCE</scope>
    <source>
        <strain evidence="6">Ch08T</strain>
    </source>
</reference>
<dbReference type="Pfam" id="PF07730">
    <property type="entry name" value="HisKA_3"/>
    <property type="match status" value="1"/>
</dbReference>
<dbReference type="EMBL" id="CP155447">
    <property type="protein sequence ID" value="XBH05064.1"/>
    <property type="molecule type" value="Genomic_DNA"/>
</dbReference>
<keyword evidence="3" id="KW-0902">Two-component regulatory system</keyword>
<dbReference type="SUPFAM" id="SSF55874">
    <property type="entry name" value="ATPase domain of HSP90 chaperone/DNA topoisomerase II/histidine kinase"/>
    <property type="match status" value="1"/>
</dbReference>
<dbReference type="PANTHER" id="PTHR24421">
    <property type="entry name" value="NITRATE/NITRITE SENSOR PROTEIN NARX-RELATED"/>
    <property type="match status" value="1"/>
</dbReference>
<dbReference type="InterPro" id="IPR005467">
    <property type="entry name" value="His_kinase_dom"/>
</dbReference>
<evidence type="ECO:0000256" key="2">
    <source>
        <dbReference type="ARBA" id="ARBA00022777"/>
    </source>
</evidence>
<dbReference type="InterPro" id="IPR036890">
    <property type="entry name" value="HATPase_C_sf"/>
</dbReference>
<dbReference type="PANTHER" id="PTHR24421:SF62">
    <property type="entry name" value="SENSORY TRANSDUCTION HISTIDINE KINASE"/>
    <property type="match status" value="1"/>
</dbReference>
<dbReference type="RefSeq" id="WP_406697859.1">
    <property type="nucleotide sequence ID" value="NZ_CP155447.1"/>
</dbReference>
<dbReference type="SMART" id="SM00387">
    <property type="entry name" value="HATPase_c"/>
    <property type="match status" value="1"/>
</dbReference>
<proteinExistence type="predicted"/>
<dbReference type="Gene3D" id="3.30.565.10">
    <property type="entry name" value="Histidine kinase-like ATPase, C-terminal domain"/>
    <property type="match status" value="1"/>
</dbReference>
<dbReference type="InterPro" id="IPR003594">
    <property type="entry name" value="HATPase_dom"/>
</dbReference>
<keyword evidence="4" id="KW-0812">Transmembrane</keyword>
<dbReference type="InterPro" id="IPR011712">
    <property type="entry name" value="Sig_transdc_His_kin_sub3_dim/P"/>
</dbReference>
<dbReference type="Gene3D" id="1.20.5.1930">
    <property type="match status" value="1"/>
</dbReference>
<organism evidence="6">
    <name type="scientific">Singulisphaera sp. Ch08</name>
    <dbReference type="NCBI Taxonomy" id="3120278"/>
    <lineage>
        <taxon>Bacteria</taxon>
        <taxon>Pseudomonadati</taxon>
        <taxon>Planctomycetota</taxon>
        <taxon>Planctomycetia</taxon>
        <taxon>Isosphaerales</taxon>
        <taxon>Isosphaeraceae</taxon>
        <taxon>Singulisphaera</taxon>
    </lineage>
</organism>